<dbReference type="PANTHER" id="PTHR43781">
    <property type="entry name" value="SACCHAROPINE DEHYDROGENASE"/>
    <property type="match status" value="1"/>
</dbReference>
<reference evidence="2 3" key="1">
    <citation type="submission" date="2019-01" db="EMBL/GenBank/DDBJ databases">
        <title>PMF-metabolizing Aryl O-demethylase.</title>
        <authorList>
            <person name="Kim M."/>
        </authorList>
    </citation>
    <scope>NUCLEOTIDE SEQUENCE [LARGE SCALE GENOMIC DNA]</scope>
    <source>
        <strain evidence="2 3">PMF1</strain>
    </source>
</reference>
<gene>
    <name evidence="2" type="ORF">PMF13cell1_00656</name>
</gene>
<feature type="domain" description="NAD-dependent epimerase/dehydratase" evidence="1">
    <location>
        <begin position="7"/>
        <end position="79"/>
    </location>
</feature>
<dbReference type="KEGG" id="bpro:PMF13cell1_00656"/>
<evidence type="ECO:0000313" key="2">
    <source>
        <dbReference type="EMBL" id="QBE95153.1"/>
    </source>
</evidence>
<evidence type="ECO:0000313" key="3">
    <source>
        <dbReference type="Proteomes" id="UP000289794"/>
    </source>
</evidence>
<dbReference type="SUPFAM" id="SSF51735">
    <property type="entry name" value="NAD(P)-binding Rossmann-fold domains"/>
    <property type="match status" value="1"/>
</dbReference>
<dbReference type="Pfam" id="PF01370">
    <property type="entry name" value="Epimerase"/>
    <property type="match status" value="1"/>
</dbReference>
<dbReference type="AlphaFoldDB" id="A0A4P6LVP4"/>
<dbReference type="PANTHER" id="PTHR43781:SF1">
    <property type="entry name" value="SACCHAROPINE DEHYDROGENASE"/>
    <property type="match status" value="1"/>
</dbReference>
<dbReference type="Proteomes" id="UP000289794">
    <property type="component" value="Chromosome"/>
</dbReference>
<dbReference type="RefSeq" id="WP_130179787.1">
    <property type="nucleotide sequence ID" value="NZ_CP035945.1"/>
</dbReference>
<dbReference type="Gene3D" id="3.40.50.720">
    <property type="entry name" value="NAD(P)-binding Rossmann-like Domain"/>
    <property type="match status" value="1"/>
</dbReference>
<proteinExistence type="predicted"/>
<name>A0A4P6LVP4_9FIRM</name>
<dbReference type="InterPro" id="IPR036291">
    <property type="entry name" value="NAD(P)-bd_dom_sf"/>
</dbReference>
<organism evidence="2 3">
    <name type="scientific">Blautia producta</name>
    <dbReference type="NCBI Taxonomy" id="33035"/>
    <lineage>
        <taxon>Bacteria</taxon>
        <taxon>Bacillati</taxon>
        <taxon>Bacillota</taxon>
        <taxon>Clostridia</taxon>
        <taxon>Lachnospirales</taxon>
        <taxon>Lachnospiraceae</taxon>
        <taxon>Blautia</taxon>
    </lineage>
</organism>
<accession>A0A4P6LVP4</accession>
<dbReference type="InterPro" id="IPR001509">
    <property type="entry name" value="Epimerase_deHydtase"/>
</dbReference>
<dbReference type="EMBL" id="CP035945">
    <property type="protein sequence ID" value="QBE95153.1"/>
    <property type="molecule type" value="Genomic_DNA"/>
</dbReference>
<sequence length="356" mass="40936">MNDMVGVLGYGGEAGQHLISYLRNQYPIKCGQRVMTGTSQDSDIEFVQVDICDKIQLNEFCKGCRIIVNCAGPSYYLSRKVADVAYENHINYVDLFGIDIPKGRHIEKNNTTIIGAGSIPGLSGILPIWITGREKETIRRVDIFAGGNECITQSACIDFLMSTYQGFGKPETYYKDHKETKTEYQYAISPFIFPRDIEMIEYLSEEMFLSAEKSKISELHWYNMQSDPLYKKVIRDAFWEISKSNDKSKIYDIARKVKERFMGNRTEIDCWYKIWIETETNNSKKSYGFCSSDSYKINGRIAALCTEFLYEESYTPGIYWPFEVLNCEKVMEDLMASRILVEISADELSNCEEGVF</sequence>
<protein>
    <recommendedName>
        <fullName evidence="1">NAD-dependent epimerase/dehydratase domain-containing protein</fullName>
    </recommendedName>
</protein>
<evidence type="ECO:0000259" key="1">
    <source>
        <dbReference type="Pfam" id="PF01370"/>
    </source>
</evidence>